<name>A0A1Y3U630_9FIRM</name>
<feature type="chain" id="PRO_5012237901" evidence="1">
    <location>
        <begin position="23"/>
        <end position="221"/>
    </location>
</feature>
<dbReference type="EMBL" id="NFHM01000029">
    <property type="protein sequence ID" value="OUN40790.1"/>
    <property type="molecule type" value="Genomic_DNA"/>
</dbReference>
<protein>
    <submittedName>
        <fullName evidence="2">Uncharacterized protein</fullName>
    </submittedName>
</protein>
<dbReference type="RefSeq" id="WP_087990079.1">
    <property type="nucleotide sequence ID" value="NZ_NFHM01000029.1"/>
</dbReference>
<sequence length="221" mass="25169">MKKFLAMVAIFAMVFPCVFAYAAEPNVSKTSDDIVPYHIYTITSQNGRSVEDELTGDERIDYMNEHGQVPGSQFLVGNKKYEVTEDYELHYLGIDETVKIDNITDITRGTSIPTRKGTLPNSGTYKMSNYIYSNRYFNLGNSGGLNESIGVTISADQEQDIMVSWMDGRNDESMGDHTYYFNRPNEVTKYDWVDSGQDFYFKFTNKMGSKTISGSYEIFMD</sequence>
<proteinExistence type="predicted"/>
<evidence type="ECO:0000313" key="2">
    <source>
        <dbReference type="EMBL" id="OUN40790.1"/>
    </source>
</evidence>
<evidence type="ECO:0000313" key="3">
    <source>
        <dbReference type="Proteomes" id="UP000195455"/>
    </source>
</evidence>
<keyword evidence="1" id="KW-0732">Signal</keyword>
<reference evidence="3" key="1">
    <citation type="submission" date="2017-04" db="EMBL/GenBank/DDBJ databases">
        <title>Function of individual gut microbiota members based on whole genome sequencing of pure cultures obtained from chicken caecum.</title>
        <authorList>
            <person name="Medvecky M."/>
            <person name="Cejkova D."/>
            <person name="Polansky O."/>
            <person name="Karasova D."/>
            <person name="Kubasova T."/>
            <person name="Cizek A."/>
            <person name="Rychlik I."/>
        </authorList>
    </citation>
    <scope>NUCLEOTIDE SEQUENCE [LARGE SCALE GENOMIC DNA]</scope>
    <source>
        <strain evidence="3">An75</strain>
    </source>
</reference>
<gene>
    <name evidence="2" type="ORF">B5G26_13825</name>
</gene>
<organism evidence="2 3">
    <name type="scientific">Anaerotignum lactatifermentans</name>
    <dbReference type="NCBI Taxonomy" id="160404"/>
    <lineage>
        <taxon>Bacteria</taxon>
        <taxon>Bacillati</taxon>
        <taxon>Bacillota</taxon>
        <taxon>Clostridia</taxon>
        <taxon>Lachnospirales</taxon>
        <taxon>Anaerotignaceae</taxon>
        <taxon>Anaerotignum</taxon>
    </lineage>
</organism>
<feature type="signal peptide" evidence="1">
    <location>
        <begin position="1"/>
        <end position="22"/>
    </location>
</feature>
<dbReference type="AlphaFoldDB" id="A0A1Y3U630"/>
<accession>A0A1Y3U630</accession>
<comment type="caution">
    <text evidence="2">The sequence shown here is derived from an EMBL/GenBank/DDBJ whole genome shotgun (WGS) entry which is preliminary data.</text>
</comment>
<dbReference type="Proteomes" id="UP000195455">
    <property type="component" value="Unassembled WGS sequence"/>
</dbReference>
<evidence type="ECO:0000256" key="1">
    <source>
        <dbReference type="SAM" id="SignalP"/>
    </source>
</evidence>